<dbReference type="SUPFAM" id="SSF51197">
    <property type="entry name" value="Clavaminate synthase-like"/>
    <property type="match status" value="1"/>
</dbReference>
<proteinExistence type="predicted"/>
<reference evidence="4" key="1">
    <citation type="submission" date="2019-07" db="EMBL/GenBank/DDBJ databases">
        <authorList>
            <person name="Dittberner H."/>
        </authorList>
    </citation>
    <scope>NUCLEOTIDE SEQUENCE [LARGE SCALE GENOMIC DNA]</scope>
</reference>
<dbReference type="Proteomes" id="UP000489600">
    <property type="component" value="Unassembled WGS sequence"/>
</dbReference>
<dbReference type="InterPro" id="IPR027443">
    <property type="entry name" value="IPNS-like_sf"/>
</dbReference>
<evidence type="ECO:0000313" key="5">
    <source>
        <dbReference type="Proteomes" id="UP000489600"/>
    </source>
</evidence>
<dbReference type="InterPro" id="IPR050295">
    <property type="entry name" value="Plant_2OG-oxidoreductases"/>
</dbReference>
<dbReference type="AlphaFoldDB" id="A0A565CWG1"/>
<sequence length="134" mass="15442">MRINNFPPNPQPDANLGLHEHTDVIATALIVTNEVPGLQIFKDDHWFNVQQIPKQQDHILTVYRLSNGKYKNVMHRVTVDKEKQRTSWPVFVNANPDVVLGPLPELISGANPSLFKPIMCKDFKYRRLSRFPLD</sequence>
<dbReference type="OrthoDB" id="288590at2759"/>
<dbReference type="PANTHER" id="PTHR47991">
    <property type="entry name" value="OXOGLUTARATE/IRON-DEPENDENT DIOXYGENASE"/>
    <property type="match status" value="1"/>
</dbReference>
<organism evidence="4 5">
    <name type="scientific">Arabis nemorensis</name>
    <dbReference type="NCBI Taxonomy" id="586526"/>
    <lineage>
        <taxon>Eukaryota</taxon>
        <taxon>Viridiplantae</taxon>
        <taxon>Streptophyta</taxon>
        <taxon>Embryophyta</taxon>
        <taxon>Tracheophyta</taxon>
        <taxon>Spermatophyta</taxon>
        <taxon>Magnoliopsida</taxon>
        <taxon>eudicotyledons</taxon>
        <taxon>Gunneridae</taxon>
        <taxon>Pentapetalae</taxon>
        <taxon>rosids</taxon>
        <taxon>malvids</taxon>
        <taxon>Brassicales</taxon>
        <taxon>Brassicaceae</taxon>
        <taxon>Arabideae</taxon>
        <taxon>Arabis</taxon>
    </lineage>
</organism>
<dbReference type="PROSITE" id="PS51471">
    <property type="entry name" value="FE2OG_OXY"/>
    <property type="match status" value="1"/>
</dbReference>
<keyword evidence="1" id="KW-0479">Metal-binding</keyword>
<dbReference type="Gene3D" id="2.60.120.330">
    <property type="entry name" value="B-lactam Antibiotic, Isopenicillin N Synthase, Chain"/>
    <property type="match status" value="1"/>
</dbReference>
<dbReference type="Pfam" id="PF03171">
    <property type="entry name" value="2OG-FeII_Oxy"/>
    <property type="match status" value="1"/>
</dbReference>
<name>A0A565CWG1_9BRAS</name>
<protein>
    <recommendedName>
        <fullName evidence="3">Fe2OG dioxygenase domain-containing protein</fullName>
    </recommendedName>
</protein>
<dbReference type="EMBL" id="CABITT030000008">
    <property type="protein sequence ID" value="VVB17894.1"/>
    <property type="molecule type" value="Genomic_DNA"/>
</dbReference>
<evidence type="ECO:0000256" key="1">
    <source>
        <dbReference type="ARBA" id="ARBA00022723"/>
    </source>
</evidence>
<dbReference type="InterPro" id="IPR005123">
    <property type="entry name" value="Oxoglu/Fe-dep_dioxygenase_dom"/>
</dbReference>
<accession>A0A565CWG1</accession>
<keyword evidence="2" id="KW-0408">Iron</keyword>
<dbReference type="GO" id="GO:0046872">
    <property type="term" value="F:metal ion binding"/>
    <property type="evidence" value="ECO:0007669"/>
    <property type="project" value="UniProtKB-KW"/>
</dbReference>
<evidence type="ECO:0000256" key="2">
    <source>
        <dbReference type="ARBA" id="ARBA00023004"/>
    </source>
</evidence>
<gene>
    <name evidence="4" type="ORF">ANE_LOCUS28338</name>
</gene>
<keyword evidence="5" id="KW-1185">Reference proteome</keyword>
<evidence type="ECO:0000259" key="3">
    <source>
        <dbReference type="PROSITE" id="PS51471"/>
    </source>
</evidence>
<dbReference type="InterPro" id="IPR044861">
    <property type="entry name" value="IPNS-like_FE2OG_OXY"/>
</dbReference>
<feature type="domain" description="Fe2OG dioxygenase" evidence="3">
    <location>
        <begin position="1"/>
        <end position="94"/>
    </location>
</feature>
<evidence type="ECO:0000313" key="4">
    <source>
        <dbReference type="EMBL" id="VVB17894.1"/>
    </source>
</evidence>
<comment type="caution">
    <text evidence="4">The sequence shown here is derived from an EMBL/GenBank/DDBJ whole genome shotgun (WGS) entry which is preliminary data.</text>
</comment>